<dbReference type="InterPro" id="IPR006571">
    <property type="entry name" value="TLDc_dom"/>
</dbReference>
<dbReference type="EMBL" id="QEAO01000008">
    <property type="protein sequence ID" value="TPX35498.1"/>
    <property type="molecule type" value="Genomic_DNA"/>
</dbReference>
<evidence type="ECO:0000313" key="6">
    <source>
        <dbReference type="EMBL" id="TPX35498.1"/>
    </source>
</evidence>
<dbReference type="GO" id="GO:0005739">
    <property type="term" value="C:mitochondrion"/>
    <property type="evidence" value="ECO:0007669"/>
    <property type="project" value="UniProtKB-SubCell"/>
</dbReference>
<dbReference type="RefSeq" id="XP_031025971.1">
    <property type="nucleotide sequence ID" value="XM_031168102.1"/>
</dbReference>
<dbReference type="GeneID" id="42003399"/>
<dbReference type="PROSITE" id="PS51886">
    <property type="entry name" value="TLDC"/>
    <property type="match status" value="1"/>
</dbReference>
<keyword evidence="3" id="KW-0496">Mitochondrion</keyword>
<evidence type="ECO:0000256" key="4">
    <source>
        <dbReference type="ARBA" id="ARBA00040604"/>
    </source>
</evidence>
<dbReference type="Pfam" id="PF07534">
    <property type="entry name" value="TLD"/>
    <property type="match status" value="1"/>
</dbReference>
<comment type="similarity">
    <text evidence="2">Belongs to the OXR1 family.</text>
</comment>
<organism evidence="6 7">
    <name type="scientific">Synchytrium microbalum</name>
    <dbReference type="NCBI Taxonomy" id="1806994"/>
    <lineage>
        <taxon>Eukaryota</taxon>
        <taxon>Fungi</taxon>
        <taxon>Fungi incertae sedis</taxon>
        <taxon>Chytridiomycota</taxon>
        <taxon>Chytridiomycota incertae sedis</taxon>
        <taxon>Chytridiomycetes</taxon>
        <taxon>Synchytriales</taxon>
        <taxon>Synchytriaceae</taxon>
        <taxon>Synchytrium</taxon>
    </lineage>
</organism>
<evidence type="ECO:0000313" key="7">
    <source>
        <dbReference type="Proteomes" id="UP000319731"/>
    </source>
</evidence>
<proteinExistence type="inferred from homology"/>
<feature type="domain" description="TLDc" evidence="5">
    <location>
        <begin position="97"/>
        <end position="258"/>
    </location>
</feature>
<evidence type="ECO:0000256" key="1">
    <source>
        <dbReference type="ARBA" id="ARBA00004173"/>
    </source>
</evidence>
<accession>A0A507C850</accession>
<evidence type="ECO:0000256" key="3">
    <source>
        <dbReference type="ARBA" id="ARBA00023128"/>
    </source>
</evidence>
<evidence type="ECO:0000259" key="5">
    <source>
        <dbReference type="PROSITE" id="PS51886"/>
    </source>
</evidence>
<reference evidence="6 7" key="1">
    <citation type="journal article" date="2019" name="Sci. Rep.">
        <title>Comparative genomics of chytrid fungi reveal insights into the obligate biotrophic and pathogenic lifestyle of Synchytrium endobioticum.</title>
        <authorList>
            <person name="van de Vossenberg B.T.L.H."/>
            <person name="Warris S."/>
            <person name="Nguyen H.D.T."/>
            <person name="van Gent-Pelzer M.P.E."/>
            <person name="Joly D.L."/>
            <person name="van de Geest H.C."/>
            <person name="Bonants P.J.M."/>
            <person name="Smith D.S."/>
            <person name="Levesque C.A."/>
            <person name="van der Lee T.A.J."/>
        </authorList>
    </citation>
    <scope>NUCLEOTIDE SEQUENCE [LARGE SCALE GENOMIC DNA]</scope>
    <source>
        <strain evidence="6 7">JEL517</strain>
    </source>
</reference>
<name>A0A507C850_9FUNG</name>
<dbReference type="PANTHER" id="PTHR23354:SF62">
    <property type="entry name" value="MUSTARD, ISOFORM V"/>
    <property type="match status" value="1"/>
</dbReference>
<comment type="caution">
    <text evidence="6">The sequence shown here is derived from an EMBL/GenBank/DDBJ whole genome shotgun (WGS) entry which is preliminary data.</text>
</comment>
<evidence type="ECO:0000256" key="2">
    <source>
        <dbReference type="ARBA" id="ARBA00009540"/>
    </source>
</evidence>
<dbReference type="AlphaFoldDB" id="A0A507C850"/>
<keyword evidence="7" id="KW-1185">Reference proteome</keyword>
<dbReference type="PANTHER" id="PTHR23354">
    <property type="entry name" value="NUCLEOLAR PROTEIN 7/ESTROGEN RECEPTOR COACTIVATOR-RELATED"/>
    <property type="match status" value="1"/>
</dbReference>
<gene>
    <name evidence="6" type="ORF">SmJEL517_g02174</name>
</gene>
<dbReference type="Proteomes" id="UP000319731">
    <property type="component" value="Unassembled WGS sequence"/>
</dbReference>
<dbReference type="GO" id="GO:0006979">
    <property type="term" value="P:response to oxidative stress"/>
    <property type="evidence" value="ECO:0007669"/>
    <property type="project" value="TreeGrafter"/>
</dbReference>
<protein>
    <recommendedName>
        <fullName evidence="4">Oxidation resistance protein 1</fullName>
    </recommendedName>
</protein>
<comment type="subcellular location">
    <subcellularLocation>
        <location evidence="1">Mitochondrion</location>
    </subcellularLocation>
</comment>
<dbReference type="SMART" id="SM00584">
    <property type="entry name" value="TLDc"/>
    <property type="match status" value="1"/>
</dbReference>
<sequence>MRKRAATVDSPTSAAPKLLPEINEDTTLARRSNSALDLLASNISTAPIAIPEPRLRLEITSLSRAPSLKKGKPSFVESLPAAKPIEFLDERRGERGRIMTLELANQLRPHLPSLQRESYKWELVYSLMEDGSSLSTLFRCMAEKKNFVIAISDSQNSIFGAFASDPFAPQKGSFGNGTCFLWKAKNHATSVYMATGDNEMYQLSTDNFIAMGLGTDYGFHLDAELDEGVSHECSTYGNEVLAGSSRFQVLNVEVWFPQWF</sequence>
<dbReference type="OrthoDB" id="26679at2759"/>
<dbReference type="GO" id="GO:0005634">
    <property type="term" value="C:nucleus"/>
    <property type="evidence" value="ECO:0007669"/>
    <property type="project" value="TreeGrafter"/>
</dbReference>